<organism evidence="9 10">
    <name type="scientific">Taurinivorans muris</name>
    <dbReference type="NCBI Taxonomy" id="2787751"/>
    <lineage>
        <taxon>Bacteria</taxon>
        <taxon>Pseudomonadati</taxon>
        <taxon>Thermodesulfobacteriota</taxon>
        <taxon>Desulfovibrionia</taxon>
        <taxon>Desulfovibrionales</taxon>
        <taxon>Desulfovibrionaceae</taxon>
        <taxon>Taurinivorans</taxon>
    </lineage>
</organism>
<dbReference type="Proteomes" id="UP001058120">
    <property type="component" value="Chromosome"/>
</dbReference>
<keyword evidence="2" id="KW-0813">Transport</keyword>
<dbReference type="NCBIfam" id="NF007039">
    <property type="entry name" value="PRK09496.3-2"/>
    <property type="match status" value="1"/>
</dbReference>
<evidence type="ECO:0000259" key="7">
    <source>
        <dbReference type="PROSITE" id="PS51201"/>
    </source>
</evidence>
<dbReference type="EMBL" id="CP065938">
    <property type="protein sequence ID" value="UWX05066.1"/>
    <property type="molecule type" value="Genomic_DNA"/>
</dbReference>
<dbReference type="InterPro" id="IPR006037">
    <property type="entry name" value="RCK_C"/>
</dbReference>
<dbReference type="PANTHER" id="PTHR43833">
    <property type="entry name" value="POTASSIUM CHANNEL PROTEIN 2-RELATED-RELATED"/>
    <property type="match status" value="1"/>
</dbReference>
<feature type="domain" description="RCK N-terminal" evidence="7">
    <location>
        <begin position="14"/>
        <end position="134"/>
    </location>
</feature>
<dbReference type="NCBIfam" id="NF007031">
    <property type="entry name" value="PRK09496.1-2"/>
    <property type="match status" value="1"/>
</dbReference>
<dbReference type="SUPFAM" id="SSF51735">
    <property type="entry name" value="NAD(P)-binding Rossmann-fold domains"/>
    <property type="match status" value="2"/>
</dbReference>
<feature type="domain" description="RCK C-terminal" evidence="8">
    <location>
        <begin position="381"/>
        <end position="462"/>
    </location>
</feature>
<dbReference type="PRINTS" id="PR00335">
    <property type="entry name" value="KUPTAKETRKA"/>
</dbReference>
<dbReference type="InterPro" id="IPR003148">
    <property type="entry name" value="RCK_N"/>
</dbReference>
<dbReference type="Pfam" id="PF02080">
    <property type="entry name" value="TrkA_C"/>
    <property type="match status" value="2"/>
</dbReference>
<evidence type="ECO:0000256" key="3">
    <source>
        <dbReference type="ARBA" id="ARBA00022538"/>
    </source>
</evidence>
<dbReference type="InterPro" id="IPR036721">
    <property type="entry name" value="RCK_C_sf"/>
</dbReference>
<dbReference type="InterPro" id="IPR006036">
    <property type="entry name" value="K_uptake_TrkA"/>
</dbReference>
<dbReference type="SUPFAM" id="SSF116726">
    <property type="entry name" value="TrkA C-terminal domain-like"/>
    <property type="match status" value="2"/>
</dbReference>
<keyword evidence="6" id="KW-0406">Ion transport</keyword>
<feature type="domain" description="RCK N-terminal" evidence="7">
    <location>
        <begin position="244"/>
        <end position="361"/>
    </location>
</feature>
<dbReference type="InterPro" id="IPR036291">
    <property type="entry name" value="NAD(P)-bd_dom_sf"/>
</dbReference>
<dbReference type="InterPro" id="IPR050721">
    <property type="entry name" value="Trk_Ktr_HKT_K-transport"/>
</dbReference>
<keyword evidence="4" id="KW-0630">Potassium</keyword>
<accession>A0ABY5XZ23</accession>
<evidence type="ECO:0000256" key="2">
    <source>
        <dbReference type="ARBA" id="ARBA00022448"/>
    </source>
</evidence>
<dbReference type="RefSeq" id="WP_334314627.1">
    <property type="nucleotide sequence ID" value="NZ_CP065938.1"/>
</dbReference>
<keyword evidence="10" id="KW-1185">Reference proteome</keyword>
<keyword evidence="3" id="KW-0633">Potassium transport</keyword>
<keyword evidence="5" id="KW-0520">NAD</keyword>
<sequence>MFFKKIQDIFSSVKENVVIIGAGEVGLHLAKRLTQEEKNVVVIDKDKSRLDRITQFADVQTILGSGSSPKTLALAHVEDAHYVIAVTNDDEVNLVACLFANALSPQAVKLARISNKEYEEYPNVLGGTSLNIQLMVHPESEVVRSIDRLLSLPASQDYAEFAGGHLRMVAYNIADTELVGKKLFEFKEFVKSDNIMVAAIIRNSKLVIPNGQVVLQENDLVYFAYVDVAQRDLLRFLKKNRAFFHSVCIVGGGKIGYLLAKRFEDKGLDVKIIEKDEARCEELAALLDSTLILHGDATETTLLKEENVGRMDVIVAVTADEETNILACLLAKSMGARDSVARVNKSEYLPIVKHIGIDHSVSTRLAAVNGFLSYIRQGNVVAFASVASDAAEVMEVYLAETSQLINKPLMMLAFPKNVIMLAYMRDEKVFIPHGQTVFLAGDHVIFLGEQNAMHELDALIGEKTFKQDDKNRILTTWKK</sequence>
<dbReference type="Pfam" id="PF02254">
    <property type="entry name" value="TrkA_N"/>
    <property type="match status" value="2"/>
</dbReference>
<evidence type="ECO:0000313" key="10">
    <source>
        <dbReference type="Proteomes" id="UP001058120"/>
    </source>
</evidence>
<dbReference type="Gene3D" id="3.30.70.1450">
    <property type="entry name" value="Regulator of K+ conductance, C-terminal domain"/>
    <property type="match status" value="2"/>
</dbReference>
<proteinExistence type="predicted"/>
<reference evidence="9" key="1">
    <citation type="submission" date="2020-12" db="EMBL/GenBank/DDBJ databases">
        <title>Taurinivorans muris gen. nov., sp. nov., fundamental and realized metabolic niche of a ubiquitous sulfidogenic bacterium in the murine intestine.</title>
        <authorList>
            <person name="Ye H."/>
            <person name="Hanson B.T."/>
            <person name="Loy A."/>
        </authorList>
    </citation>
    <scope>NUCLEOTIDE SEQUENCE</scope>
    <source>
        <strain evidence="9">LT0009</strain>
    </source>
</reference>
<dbReference type="NCBIfam" id="NF007032">
    <property type="entry name" value="PRK09496.1-4"/>
    <property type="match status" value="1"/>
</dbReference>
<dbReference type="PANTHER" id="PTHR43833:SF5">
    <property type="entry name" value="TRK SYSTEM POTASSIUM UPTAKE PROTEIN TRKA"/>
    <property type="match status" value="1"/>
</dbReference>
<gene>
    <name evidence="9" type="primary">trkA</name>
    <name evidence="9" type="ORF">JBF11_06180</name>
</gene>
<evidence type="ECO:0000256" key="5">
    <source>
        <dbReference type="ARBA" id="ARBA00023027"/>
    </source>
</evidence>
<evidence type="ECO:0000259" key="8">
    <source>
        <dbReference type="PROSITE" id="PS51202"/>
    </source>
</evidence>
<protein>
    <recommendedName>
        <fullName evidence="1">Trk system potassium uptake protein TrkA</fullName>
    </recommendedName>
</protein>
<dbReference type="PROSITE" id="PS51202">
    <property type="entry name" value="RCK_C"/>
    <property type="match status" value="2"/>
</dbReference>
<evidence type="ECO:0000256" key="6">
    <source>
        <dbReference type="ARBA" id="ARBA00023065"/>
    </source>
</evidence>
<evidence type="ECO:0000313" key="9">
    <source>
        <dbReference type="EMBL" id="UWX05066.1"/>
    </source>
</evidence>
<evidence type="ECO:0000256" key="1">
    <source>
        <dbReference type="ARBA" id="ARBA00017378"/>
    </source>
</evidence>
<evidence type="ECO:0000256" key="4">
    <source>
        <dbReference type="ARBA" id="ARBA00022958"/>
    </source>
</evidence>
<dbReference type="PROSITE" id="PS51201">
    <property type="entry name" value="RCK_N"/>
    <property type="match status" value="2"/>
</dbReference>
<feature type="domain" description="RCK C-terminal" evidence="8">
    <location>
        <begin position="156"/>
        <end position="239"/>
    </location>
</feature>
<dbReference type="Gene3D" id="3.40.50.720">
    <property type="entry name" value="NAD(P)-binding Rossmann-like Domain"/>
    <property type="match status" value="2"/>
</dbReference>
<name>A0ABY5XZ23_9BACT</name>